<name>A0ABT8MCY6_9EURY</name>
<reference evidence="2" key="1">
    <citation type="submission" date="2019-05" db="EMBL/GenBank/DDBJ databases">
        <title>Methanoculleus sp. FWC-SCC1, a methanogenic archaeon isolated from deep marine cold seep.</title>
        <authorList>
            <person name="Chen Y.-W."/>
            <person name="Chen S.-C."/>
            <person name="Teng N.-H."/>
            <person name="Lai M.-C."/>
        </authorList>
    </citation>
    <scope>NUCLEOTIDE SEQUENCE</scope>
    <source>
        <strain evidence="2">FWC-SCC1</strain>
    </source>
</reference>
<sequence length="204" mass="21745">MAELGIGADSPVLEKYLKGVDYPASRETLIDRATRNDAGRNVIGRLESLPERIFVSPIDISNALAGSVGAPTGYRPGFATIDEKTRRRAAKAGGNAPHRARGLQAADEETRRRVASAGGRAAHEVRGLQAADEETRQRVARAGGGARHRARGLQAADEETRQRVARKGGEAPHRARGLQAADGETRKRVARKGGETSASGRKAR</sequence>
<feature type="region of interest" description="Disordered" evidence="1">
    <location>
        <begin position="89"/>
        <end position="204"/>
    </location>
</feature>
<evidence type="ECO:0000256" key="1">
    <source>
        <dbReference type="SAM" id="MobiDB-lite"/>
    </source>
</evidence>
<dbReference type="Proteomes" id="UP001168338">
    <property type="component" value="Unassembled WGS sequence"/>
</dbReference>
<evidence type="ECO:0000313" key="3">
    <source>
        <dbReference type="Proteomes" id="UP001168338"/>
    </source>
</evidence>
<organism evidence="2 3">
    <name type="scientific">Methanoculleus frigidifontis</name>
    <dbReference type="NCBI Taxonomy" id="2584085"/>
    <lineage>
        <taxon>Archaea</taxon>
        <taxon>Methanobacteriati</taxon>
        <taxon>Methanobacteriota</taxon>
        <taxon>Stenosarchaea group</taxon>
        <taxon>Methanomicrobia</taxon>
        <taxon>Methanomicrobiales</taxon>
        <taxon>Methanomicrobiaceae</taxon>
        <taxon>Methanoculleus</taxon>
    </lineage>
</organism>
<proteinExistence type="predicted"/>
<accession>A0ABT8MCY6</accession>
<feature type="compositionally biased region" description="Basic and acidic residues" evidence="1">
    <location>
        <begin position="158"/>
        <end position="173"/>
    </location>
</feature>
<dbReference type="RefSeq" id="WP_301665003.1">
    <property type="nucleotide sequence ID" value="NZ_VCYH01000010.1"/>
</dbReference>
<dbReference type="Pfam" id="PF11387">
    <property type="entry name" value="DUF2795"/>
    <property type="match status" value="1"/>
</dbReference>
<evidence type="ECO:0000313" key="2">
    <source>
        <dbReference type="EMBL" id="MDN7025812.1"/>
    </source>
</evidence>
<keyword evidence="3" id="KW-1185">Reference proteome</keyword>
<protein>
    <submittedName>
        <fullName evidence="2">DUF2795 domain-containing protein</fullName>
    </submittedName>
</protein>
<dbReference type="EMBL" id="VCYH01000010">
    <property type="protein sequence ID" value="MDN7025812.1"/>
    <property type="molecule type" value="Genomic_DNA"/>
</dbReference>
<dbReference type="InterPro" id="IPR021527">
    <property type="entry name" value="DUF2795"/>
</dbReference>
<gene>
    <name evidence="2" type="ORF">FGU65_13140</name>
</gene>
<comment type="caution">
    <text evidence="2">The sequence shown here is derived from an EMBL/GenBank/DDBJ whole genome shotgun (WGS) entry which is preliminary data.</text>
</comment>